<dbReference type="InterPro" id="IPR045372">
    <property type="entry name" value="YidB"/>
</dbReference>
<gene>
    <name evidence="1" type="ORF">FAZ21_03250</name>
</gene>
<dbReference type="InterPro" id="IPR027405">
    <property type="entry name" value="YidB-like"/>
</dbReference>
<name>A0A4U0Q7Y7_9NEIS</name>
<dbReference type="SUPFAM" id="SSF140804">
    <property type="entry name" value="YidB-like"/>
    <property type="match status" value="1"/>
</dbReference>
<dbReference type="RefSeq" id="WP_136771847.1">
    <property type="nucleotide sequence ID" value="NZ_CP156074.1"/>
</dbReference>
<dbReference type="Pfam" id="PF20159">
    <property type="entry name" value="YidB"/>
    <property type="match status" value="1"/>
</dbReference>
<dbReference type="EMBL" id="SUMF01000002">
    <property type="protein sequence ID" value="TJZ77371.1"/>
    <property type="molecule type" value="Genomic_DNA"/>
</dbReference>
<reference evidence="1 2" key="1">
    <citation type="submission" date="2019-04" db="EMBL/GenBank/DDBJ databases">
        <title>Chitiniphilus eburnea sp. nov., a novel chitinolytic bacterium isolated from aquaculture sludge.</title>
        <authorList>
            <person name="Sheng M."/>
        </authorList>
    </citation>
    <scope>NUCLEOTIDE SEQUENCE [LARGE SCALE GENOMIC DNA]</scope>
    <source>
        <strain evidence="1 2">HX-2-15</strain>
    </source>
</reference>
<evidence type="ECO:0000313" key="1">
    <source>
        <dbReference type="EMBL" id="TJZ77371.1"/>
    </source>
</evidence>
<comment type="caution">
    <text evidence="1">The sequence shown here is derived from an EMBL/GenBank/DDBJ whole genome shotgun (WGS) entry which is preliminary data.</text>
</comment>
<protein>
    <submittedName>
        <fullName evidence="1">DUF937 domain-containing protein</fullName>
    </submittedName>
</protein>
<dbReference type="Gene3D" id="1.10.10.690">
    <property type="entry name" value="YidB-like"/>
    <property type="match status" value="1"/>
</dbReference>
<sequence length="127" mass="12422">MLEQLGGLLGGGSGVTSLVSDLLQREGGVAGLVERFQAGGLGDVVQSWVGSGGNLPVSPEQIQSVLGSDVVHQLAEKVGLDPQAVAGQLAGALPQLVDSLTPDGKLPAAGGGDALSLGLGALGKLFS</sequence>
<evidence type="ECO:0000313" key="2">
    <source>
        <dbReference type="Proteomes" id="UP000310016"/>
    </source>
</evidence>
<accession>A0A4U0Q7Y7</accession>
<proteinExistence type="predicted"/>
<dbReference type="OrthoDB" id="9795283at2"/>
<keyword evidence="2" id="KW-1185">Reference proteome</keyword>
<dbReference type="AlphaFoldDB" id="A0A4U0Q7Y7"/>
<dbReference type="Proteomes" id="UP000310016">
    <property type="component" value="Unassembled WGS sequence"/>
</dbReference>
<organism evidence="1 2">
    <name type="scientific">Chitiniphilus eburneus</name>
    <dbReference type="NCBI Taxonomy" id="2571148"/>
    <lineage>
        <taxon>Bacteria</taxon>
        <taxon>Pseudomonadati</taxon>
        <taxon>Pseudomonadota</taxon>
        <taxon>Betaproteobacteria</taxon>
        <taxon>Neisseriales</taxon>
        <taxon>Chitinibacteraceae</taxon>
        <taxon>Chitiniphilus</taxon>
    </lineage>
</organism>